<keyword evidence="3" id="KW-0378">Hydrolase</keyword>
<dbReference type="Pfam" id="PF01771">
    <property type="entry name" value="Viral_alk_exo"/>
    <property type="match status" value="1"/>
</dbReference>
<dbReference type="InterPro" id="IPR011335">
    <property type="entry name" value="Restrct_endonuc-II-like"/>
</dbReference>
<evidence type="ECO:0000313" key="5">
    <source>
        <dbReference type="EMBL" id="KAJ8936328.1"/>
    </source>
</evidence>
<sequence>MIEILLLQRSGRESYGDSAIGYVQVKRQNDACIVRGRVYPEHRVRVKPYSVICTVDEKENKIEEIRCLDCVASAGGCKHSIAFLMWLHRRSEEAAPTSVSCYWIKPVLSRVGSNIKFVKAVDIGRKVEIPVLNITKCDNFVHDVFEMVKSQKYVCPLSVHTSLITGAKTLSLHSIFMDFVSSNLQHTADNFIDFCCDVLTEENIANACSLSHSQSEESLWHELRFDRVTASKLYDAAVCKSSSSALVNQVMGVTKLFQTAAMKRGVTLEKAIAH</sequence>
<dbReference type="PANTHER" id="PTHR39953">
    <property type="entry name" value="RE54151P"/>
    <property type="match status" value="1"/>
</dbReference>
<comment type="caution">
    <text evidence="5">The sequence shown here is derived from an EMBL/GenBank/DDBJ whole genome shotgun (WGS) entry which is preliminary data.</text>
</comment>
<keyword evidence="1" id="KW-0540">Nuclease</keyword>
<accession>A0AAV8XBM1</accession>
<dbReference type="GO" id="GO:0004527">
    <property type="term" value="F:exonuclease activity"/>
    <property type="evidence" value="ECO:0007669"/>
    <property type="project" value="UniProtKB-KW"/>
</dbReference>
<evidence type="ECO:0008006" key="7">
    <source>
        <dbReference type="Google" id="ProtNLM"/>
    </source>
</evidence>
<dbReference type="SUPFAM" id="SSF52980">
    <property type="entry name" value="Restriction endonuclease-like"/>
    <property type="match status" value="1"/>
</dbReference>
<dbReference type="GO" id="GO:0004519">
    <property type="term" value="F:endonuclease activity"/>
    <property type="evidence" value="ECO:0007669"/>
    <property type="project" value="UniProtKB-KW"/>
</dbReference>
<evidence type="ECO:0000256" key="2">
    <source>
        <dbReference type="ARBA" id="ARBA00022759"/>
    </source>
</evidence>
<dbReference type="AlphaFoldDB" id="A0AAV8XBM1"/>
<keyword evidence="4" id="KW-0269">Exonuclease</keyword>
<dbReference type="PANTHER" id="PTHR39953:SF1">
    <property type="entry name" value="RE54151P"/>
    <property type="match status" value="1"/>
</dbReference>
<evidence type="ECO:0000256" key="4">
    <source>
        <dbReference type="ARBA" id="ARBA00022839"/>
    </source>
</evidence>
<dbReference type="Gene3D" id="3.90.320.10">
    <property type="match status" value="1"/>
</dbReference>
<gene>
    <name evidence="5" type="ORF">NQ314_012401</name>
</gene>
<dbReference type="Proteomes" id="UP001162156">
    <property type="component" value="Unassembled WGS sequence"/>
</dbReference>
<name>A0AAV8XBM1_9CUCU</name>
<dbReference type="GO" id="GO:0006281">
    <property type="term" value="P:DNA repair"/>
    <property type="evidence" value="ECO:0007669"/>
    <property type="project" value="UniProtKB-ARBA"/>
</dbReference>
<evidence type="ECO:0000256" key="3">
    <source>
        <dbReference type="ARBA" id="ARBA00022801"/>
    </source>
</evidence>
<evidence type="ECO:0000256" key="1">
    <source>
        <dbReference type="ARBA" id="ARBA00022722"/>
    </source>
</evidence>
<protein>
    <recommendedName>
        <fullName evidence="7">SWIM-type domain-containing protein</fullName>
    </recommendedName>
</protein>
<dbReference type="InterPro" id="IPR034720">
    <property type="entry name" value="Viral_alk_exo"/>
</dbReference>
<dbReference type="EMBL" id="JANEYF010003428">
    <property type="protein sequence ID" value="KAJ8936328.1"/>
    <property type="molecule type" value="Genomic_DNA"/>
</dbReference>
<keyword evidence="6" id="KW-1185">Reference proteome</keyword>
<organism evidence="5 6">
    <name type="scientific">Rhamnusium bicolor</name>
    <dbReference type="NCBI Taxonomy" id="1586634"/>
    <lineage>
        <taxon>Eukaryota</taxon>
        <taxon>Metazoa</taxon>
        <taxon>Ecdysozoa</taxon>
        <taxon>Arthropoda</taxon>
        <taxon>Hexapoda</taxon>
        <taxon>Insecta</taxon>
        <taxon>Pterygota</taxon>
        <taxon>Neoptera</taxon>
        <taxon>Endopterygota</taxon>
        <taxon>Coleoptera</taxon>
        <taxon>Polyphaga</taxon>
        <taxon>Cucujiformia</taxon>
        <taxon>Chrysomeloidea</taxon>
        <taxon>Cerambycidae</taxon>
        <taxon>Lepturinae</taxon>
        <taxon>Rhagiini</taxon>
        <taxon>Rhamnusium</taxon>
    </lineage>
</organism>
<evidence type="ECO:0000313" key="6">
    <source>
        <dbReference type="Proteomes" id="UP001162156"/>
    </source>
</evidence>
<reference evidence="5" key="1">
    <citation type="journal article" date="2023" name="Insect Mol. Biol.">
        <title>Genome sequencing provides insights into the evolution of gene families encoding plant cell wall-degrading enzymes in longhorned beetles.</title>
        <authorList>
            <person name="Shin N.R."/>
            <person name="Okamura Y."/>
            <person name="Kirsch R."/>
            <person name="Pauchet Y."/>
        </authorList>
    </citation>
    <scope>NUCLEOTIDE SEQUENCE</scope>
    <source>
        <strain evidence="5">RBIC_L_NR</strain>
    </source>
</reference>
<proteinExistence type="predicted"/>
<keyword evidence="2" id="KW-0255">Endonuclease</keyword>
<dbReference type="InterPro" id="IPR011604">
    <property type="entry name" value="PDDEXK-like_dom_sf"/>
</dbReference>